<dbReference type="AlphaFoldDB" id="A0A9P6JTC7"/>
<proteinExistence type="predicted"/>
<keyword evidence="3" id="KW-1185">Reference proteome</keyword>
<reference evidence="2" key="1">
    <citation type="submission" date="2020-11" db="EMBL/GenBank/DDBJ databases">
        <authorList>
            <consortium name="DOE Joint Genome Institute"/>
            <person name="Ahrendt S."/>
            <person name="Riley R."/>
            <person name="Andreopoulos W."/>
            <person name="Labutti K."/>
            <person name="Pangilinan J."/>
            <person name="Ruiz-Duenas F.J."/>
            <person name="Barrasa J.M."/>
            <person name="Sanchez-Garcia M."/>
            <person name="Camarero S."/>
            <person name="Miyauchi S."/>
            <person name="Serrano A."/>
            <person name="Linde D."/>
            <person name="Babiker R."/>
            <person name="Drula E."/>
            <person name="Ayuso-Fernandez I."/>
            <person name="Pacheco R."/>
            <person name="Padilla G."/>
            <person name="Ferreira P."/>
            <person name="Barriuso J."/>
            <person name="Kellner H."/>
            <person name="Castanera R."/>
            <person name="Alfaro M."/>
            <person name="Ramirez L."/>
            <person name="Pisabarro A.G."/>
            <person name="Kuo A."/>
            <person name="Tritt A."/>
            <person name="Lipzen A."/>
            <person name="He G."/>
            <person name="Yan M."/>
            <person name="Ng V."/>
            <person name="Cullen D."/>
            <person name="Martin F."/>
            <person name="Rosso M.-N."/>
            <person name="Henrissat B."/>
            <person name="Hibbett D."/>
            <person name="Martinez A.T."/>
            <person name="Grigoriev I.V."/>
        </authorList>
    </citation>
    <scope>NUCLEOTIDE SEQUENCE</scope>
    <source>
        <strain evidence="2">CBS 506.95</strain>
    </source>
</reference>
<feature type="signal peptide" evidence="1">
    <location>
        <begin position="1"/>
        <end position="17"/>
    </location>
</feature>
<dbReference type="Proteomes" id="UP000807306">
    <property type="component" value="Unassembled WGS sequence"/>
</dbReference>
<keyword evidence="1" id="KW-0732">Signal</keyword>
<dbReference type="OrthoDB" id="3044029at2759"/>
<comment type="caution">
    <text evidence="2">The sequence shown here is derived from an EMBL/GenBank/DDBJ whole genome shotgun (WGS) entry which is preliminary data.</text>
</comment>
<gene>
    <name evidence="2" type="ORF">CPB83DRAFT_849026</name>
</gene>
<name>A0A9P6JTC7_9AGAR</name>
<dbReference type="EMBL" id="MU157835">
    <property type="protein sequence ID" value="KAF9531440.1"/>
    <property type="molecule type" value="Genomic_DNA"/>
</dbReference>
<protein>
    <submittedName>
        <fullName evidence="2">Uncharacterized protein</fullName>
    </submittedName>
</protein>
<sequence>MVSFSIWLALGVPLVCGFVAATPFSLTSNRHRRGAASPTNSVILNSAQQYCLIVPKDPHTDIGDSEYPGGTTTYCSPAGHTSPDQGIIPDAFWTNVTYMSGTKEGRFAQLTGCINPSVLDRINGNDAGGQYDSSGGPTGTGNPVGSVCTGYNHYVELIEPAGPRACIRCCDDPADCPTHQDKTGCPNVIPGNYYNCGL</sequence>
<evidence type="ECO:0000313" key="3">
    <source>
        <dbReference type="Proteomes" id="UP000807306"/>
    </source>
</evidence>
<evidence type="ECO:0000256" key="1">
    <source>
        <dbReference type="SAM" id="SignalP"/>
    </source>
</evidence>
<accession>A0A9P6JTC7</accession>
<organism evidence="2 3">
    <name type="scientific">Crepidotus variabilis</name>
    <dbReference type="NCBI Taxonomy" id="179855"/>
    <lineage>
        <taxon>Eukaryota</taxon>
        <taxon>Fungi</taxon>
        <taxon>Dikarya</taxon>
        <taxon>Basidiomycota</taxon>
        <taxon>Agaricomycotina</taxon>
        <taxon>Agaricomycetes</taxon>
        <taxon>Agaricomycetidae</taxon>
        <taxon>Agaricales</taxon>
        <taxon>Agaricineae</taxon>
        <taxon>Crepidotaceae</taxon>
        <taxon>Crepidotus</taxon>
    </lineage>
</organism>
<feature type="chain" id="PRO_5040417355" evidence="1">
    <location>
        <begin position="18"/>
        <end position="198"/>
    </location>
</feature>
<evidence type="ECO:0000313" key="2">
    <source>
        <dbReference type="EMBL" id="KAF9531440.1"/>
    </source>
</evidence>